<sequence>MTITATRMSNRLRKPTAKAITNNLQFLVNNSNKHSEQPEQPKEKEYESVKQCSSKRPSEETESLLKKKKKKLCIEEDNTTSTSTSTSTSKPNCIDDPVEKLLYLTNINNFDILTDLESEVEEESRRRSFQSIDQLQDSCNSLPSPYFSHGKKNKRRHSKSLRQAAERNQGNEDEDDDEESEEDEEEYDEEEEEEEEEEPLGIESVDFTKIIHDNIREYYRQKGQNQYKDSFALLNTNNRINYQDGLSRVGANEDGARKNAAPASQVPFFKSVNFNGLKEYSIEDFVNYGEDEEEQEHEQEQELEKKVEKDAGSTTGVCGFEKKLETISPSSSTSSLSSVFSCPKNKLQDLDDEDPHSISPIASPETTKLETNTINFDCTNTCNNNCNSGSVGTATTANTSSTTPSSSSSTLYIPKIKHTAAFSPFNRYLPFSFSFQARNGFNSGCGGASQHDDYISKALKKHSLYTGKAREMVSTGNFMINDFFL</sequence>
<feature type="compositionally biased region" description="Basic and acidic residues" evidence="1">
    <location>
        <begin position="33"/>
        <end position="48"/>
    </location>
</feature>
<feature type="compositionally biased region" description="Polar residues" evidence="1">
    <location>
        <begin position="129"/>
        <end position="143"/>
    </location>
</feature>
<feature type="region of interest" description="Disordered" evidence="1">
    <location>
        <begin position="290"/>
        <end position="310"/>
    </location>
</feature>
<feature type="compositionally biased region" description="Acidic residues" evidence="1">
    <location>
        <begin position="171"/>
        <end position="200"/>
    </location>
</feature>
<accession>A5E2T3</accession>
<evidence type="ECO:0000256" key="1">
    <source>
        <dbReference type="SAM" id="MobiDB-lite"/>
    </source>
</evidence>
<dbReference type="HOGENOM" id="CLU_683335_0_0_1"/>
<evidence type="ECO:0000313" key="3">
    <source>
        <dbReference type="Proteomes" id="UP000001996"/>
    </source>
</evidence>
<keyword evidence="3" id="KW-1185">Reference proteome</keyword>
<dbReference type="OrthoDB" id="3980909at2759"/>
<dbReference type="AlphaFoldDB" id="A5E2T3"/>
<feature type="compositionally biased region" description="Basic residues" evidence="1">
    <location>
        <begin position="149"/>
        <end position="160"/>
    </location>
</feature>
<dbReference type="Proteomes" id="UP000001996">
    <property type="component" value="Unassembled WGS sequence"/>
</dbReference>
<feature type="compositionally biased region" description="Basic and acidic residues" evidence="1">
    <location>
        <begin position="56"/>
        <end position="65"/>
    </location>
</feature>
<gene>
    <name evidence="2" type="ORF">LELG_03920</name>
</gene>
<dbReference type="GeneID" id="5231853"/>
<feature type="compositionally biased region" description="Low complexity" evidence="1">
    <location>
        <begin position="79"/>
        <end position="89"/>
    </location>
</feature>
<feature type="compositionally biased region" description="Basic and acidic residues" evidence="1">
    <location>
        <begin position="298"/>
        <end position="310"/>
    </location>
</feature>
<organism evidence="2 3">
    <name type="scientific">Lodderomyces elongisporus (strain ATCC 11503 / CBS 2605 / JCM 1781 / NBRC 1676 / NRRL YB-4239)</name>
    <name type="common">Yeast</name>
    <name type="synonym">Saccharomyces elongisporus</name>
    <dbReference type="NCBI Taxonomy" id="379508"/>
    <lineage>
        <taxon>Eukaryota</taxon>
        <taxon>Fungi</taxon>
        <taxon>Dikarya</taxon>
        <taxon>Ascomycota</taxon>
        <taxon>Saccharomycotina</taxon>
        <taxon>Pichiomycetes</taxon>
        <taxon>Debaryomycetaceae</taxon>
        <taxon>Candida/Lodderomyces clade</taxon>
        <taxon>Lodderomyces</taxon>
    </lineage>
</organism>
<dbReference type="VEuPathDB" id="FungiDB:LELG_03920"/>
<evidence type="ECO:0000313" key="2">
    <source>
        <dbReference type="EMBL" id="EDK45741.1"/>
    </source>
</evidence>
<proteinExistence type="predicted"/>
<name>A5E2T3_LODEL</name>
<dbReference type="KEGG" id="lel:PVL30_004743"/>
<dbReference type="eggNOG" id="ENOG502QVK9">
    <property type="taxonomic scope" value="Eukaryota"/>
</dbReference>
<dbReference type="InParanoid" id="A5E2T3"/>
<reference evidence="2 3" key="1">
    <citation type="journal article" date="2009" name="Nature">
        <title>Evolution of pathogenicity and sexual reproduction in eight Candida genomes.</title>
        <authorList>
            <person name="Butler G."/>
            <person name="Rasmussen M.D."/>
            <person name="Lin M.F."/>
            <person name="Santos M.A."/>
            <person name="Sakthikumar S."/>
            <person name="Munro C.A."/>
            <person name="Rheinbay E."/>
            <person name="Grabherr M."/>
            <person name="Forche A."/>
            <person name="Reedy J.L."/>
            <person name="Agrafioti I."/>
            <person name="Arnaud M.B."/>
            <person name="Bates S."/>
            <person name="Brown A.J."/>
            <person name="Brunke S."/>
            <person name="Costanzo M.C."/>
            <person name="Fitzpatrick D.A."/>
            <person name="de Groot P.W."/>
            <person name="Harris D."/>
            <person name="Hoyer L.L."/>
            <person name="Hube B."/>
            <person name="Klis F.M."/>
            <person name="Kodira C."/>
            <person name="Lennard N."/>
            <person name="Logue M.E."/>
            <person name="Martin R."/>
            <person name="Neiman A.M."/>
            <person name="Nikolaou E."/>
            <person name="Quail M.A."/>
            <person name="Quinn J."/>
            <person name="Santos M.C."/>
            <person name="Schmitzberger F.F."/>
            <person name="Sherlock G."/>
            <person name="Shah P."/>
            <person name="Silverstein K.A."/>
            <person name="Skrzypek M.S."/>
            <person name="Soll D."/>
            <person name="Staggs R."/>
            <person name="Stansfield I."/>
            <person name="Stumpf M.P."/>
            <person name="Sudbery P.E."/>
            <person name="Srikantha T."/>
            <person name="Zeng Q."/>
            <person name="Berman J."/>
            <person name="Berriman M."/>
            <person name="Heitman J."/>
            <person name="Gow N.A."/>
            <person name="Lorenz M.C."/>
            <person name="Birren B.W."/>
            <person name="Kellis M."/>
            <person name="Cuomo C.A."/>
        </authorList>
    </citation>
    <scope>NUCLEOTIDE SEQUENCE [LARGE SCALE GENOMIC DNA]</scope>
    <source>
        <strain evidence="3">ATCC 11503 / BCRC 21390 / CBS 2605 / JCM 1781 / NBRC 1676 / NRRL YB-4239</strain>
    </source>
</reference>
<protein>
    <submittedName>
        <fullName evidence="2">Uncharacterized protein</fullName>
    </submittedName>
</protein>
<feature type="region of interest" description="Disordered" evidence="1">
    <location>
        <begin position="28"/>
        <end position="94"/>
    </location>
</feature>
<feature type="region of interest" description="Disordered" evidence="1">
    <location>
        <begin position="124"/>
        <end position="205"/>
    </location>
</feature>
<dbReference type="EMBL" id="CH981528">
    <property type="protein sequence ID" value="EDK45741.1"/>
    <property type="molecule type" value="Genomic_DNA"/>
</dbReference>